<evidence type="ECO:0000313" key="7">
    <source>
        <dbReference type="EMBL" id="MBI5129197.1"/>
    </source>
</evidence>
<dbReference type="NCBIfam" id="TIGR00254">
    <property type="entry name" value="GGDEF"/>
    <property type="match status" value="1"/>
</dbReference>
<dbReference type="SUPFAM" id="SSF55785">
    <property type="entry name" value="PYP-like sensor domain (PAS domain)"/>
    <property type="match status" value="1"/>
</dbReference>
<name>A0A933RY66_RHOPL</name>
<dbReference type="Pfam" id="PF13426">
    <property type="entry name" value="PAS_9"/>
    <property type="match status" value="1"/>
</dbReference>
<dbReference type="Proteomes" id="UP000782519">
    <property type="component" value="Unassembled WGS sequence"/>
</dbReference>
<dbReference type="CDD" id="cd01949">
    <property type="entry name" value="GGDEF"/>
    <property type="match status" value="1"/>
</dbReference>
<keyword evidence="3" id="KW-1133">Transmembrane helix</keyword>
<dbReference type="Pfam" id="PF00990">
    <property type="entry name" value="GGDEF"/>
    <property type="match status" value="1"/>
</dbReference>
<dbReference type="PROSITE" id="PS50887">
    <property type="entry name" value="GGDEF"/>
    <property type="match status" value="1"/>
</dbReference>
<feature type="transmembrane region" description="Helical" evidence="3">
    <location>
        <begin position="20"/>
        <end position="39"/>
    </location>
</feature>
<evidence type="ECO:0000256" key="2">
    <source>
        <dbReference type="ARBA" id="ARBA00034247"/>
    </source>
</evidence>
<feature type="domain" description="GGDEF" evidence="6">
    <location>
        <begin position="489"/>
        <end position="624"/>
    </location>
</feature>
<dbReference type="CDD" id="cd12915">
    <property type="entry name" value="PDC2_DGC_like"/>
    <property type="match status" value="1"/>
</dbReference>
<evidence type="ECO:0000256" key="3">
    <source>
        <dbReference type="SAM" id="Phobius"/>
    </source>
</evidence>
<dbReference type="PANTHER" id="PTHR45138:SF9">
    <property type="entry name" value="DIGUANYLATE CYCLASE DGCM-RELATED"/>
    <property type="match status" value="1"/>
</dbReference>
<dbReference type="PROSITE" id="PS51257">
    <property type="entry name" value="PROKAR_LIPOPROTEIN"/>
    <property type="match status" value="1"/>
</dbReference>
<dbReference type="InterPro" id="IPR001610">
    <property type="entry name" value="PAC"/>
</dbReference>
<evidence type="ECO:0000256" key="1">
    <source>
        <dbReference type="ARBA" id="ARBA00012528"/>
    </source>
</evidence>
<dbReference type="InterPro" id="IPR035965">
    <property type="entry name" value="PAS-like_dom_sf"/>
</dbReference>
<feature type="domain" description="PAS" evidence="4">
    <location>
        <begin position="328"/>
        <end position="384"/>
    </location>
</feature>
<sequence length="644" mass="70530">MTSRNLPSSNPTGRLSTPSLIVTMFVLAMSACVLALVVWKGYDARRNALAQSETEMRNLAHSLAEHATHSIEAADVVMDDIVAFMRFQPVPDAPLLNARLREVADKLQQIKELAVLSANGSVQYASMTPLPIVNNADRDYFIYHRDHADRMLRITGPIVSRVSGQPVIAVTRRLETSDGRFAGVVVATIESDYFNEFYKTFALGAGGGITLSGIDGHVVIRWPTPVAGRDLTKSQLFQTLLPSSPVGYNLATSPFDGLTKYYAYERLSRYPLVVTVARTEDSVLSGWHEAVRSDAVVATAMLACVVLLAAGLAVQLRNRERFERLLRERDARHRLIDANIGDVVVVLDGDGVVTFVSMSVETVLGFRPEEILGRVYLDLVDPEDVPGLRTMGKRLSHSPGGLRAEFRMERADGTTVWLEANFRFSRHDGRTDRNIVCTLRDVTRRKEVEDEVEALNSRLAEMARTDGLTGLPNRRSLDGFLSRQFEARQTLSVLMIDVDNFKGFNDQLGHHAGDDALRQFGRLLAQTAAGVDGFAARYGGEEFTIVLPGTAMAAALAFAEELRAGVRALGIVNPSAARGRLTVSIGIAAKDHGIRDPEMLLRAADKALYEAKRRGRDCNVAAPAFVDDAASLVPDAVVRSTTRV</sequence>
<dbReference type="SUPFAM" id="SSF55073">
    <property type="entry name" value="Nucleotide cyclase"/>
    <property type="match status" value="1"/>
</dbReference>
<gene>
    <name evidence="7" type="ORF">HZA66_07125</name>
</gene>
<proteinExistence type="predicted"/>
<evidence type="ECO:0000313" key="8">
    <source>
        <dbReference type="Proteomes" id="UP000782519"/>
    </source>
</evidence>
<dbReference type="InterPro" id="IPR000700">
    <property type="entry name" value="PAS-assoc_C"/>
</dbReference>
<dbReference type="InterPro" id="IPR054327">
    <property type="entry name" value="His-kinase-like_sensor"/>
</dbReference>
<dbReference type="AlphaFoldDB" id="A0A933RY66"/>
<dbReference type="GO" id="GO:0052621">
    <property type="term" value="F:diguanylate cyclase activity"/>
    <property type="evidence" value="ECO:0007669"/>
    <property type="project" value="UniProtKB-EC"/>
</dbReference>
<dbReference type="NCBIfam" id="TIGR00229">
    <property type="entry name" value="sensory_box"/>
    <property type="match status" value="1"/>
</dbReference>
<dbReference type="Gene3D" id="3.30.450.20">
    <property type="entry name" value="PAS domain"/>
    <property type="match status" value="3"/>
</dbReference>
<dbReference type="InterPro" id="IPR050469">
    <property type="entry name" value="Diguanylate_Cyclase"/>
</dbReference>
<dbReference type="InterPro" id="IPR043128">
    <property type="entry name" value="Rev_trsase/Diguanyl_cyclase"/>
</dbReference>
<dbReference type="InterPro" id="IPR029787">
    <property type="entry name" value="Nucleotide_cyclase"/>
</dbReference>
<dbReference type="CDD" id="cd00130">
    <property type="entry name" value="PAS"/>
    <property type="match status" value="1"/>
</dbReference>
<comment type="catalytic activity">
    <reaction evidence="2">
        <text>2 GTP = 3',3'-c-di-GMP + 2 diphosphate</text>
        <dbReference type="Rhea" id="RHEA:24898"/>
        <dbReference type="ChEBI" id="CHEBI:33019"/>
        <dbReference type="ChEBI" id="CHEBI:37565"/>
        <dbReference type="ChEBI" id="CHEBI:58805"/>
        <dbReference type="EC" id="2.7.7.65"/>
    </reaction>
</comment>
<dbReference type="PROSITE" id="PS50113">
    <property type="entry name" value="PAC"/>
    <property type="match status" value="1"/>
</dbReference>
<accession>A0A933RY66</accession>
<dbReference type="GO" id="GO:0043709">
    <property type="term" value="P:cell adhesion involved in single-species biofilm formation"/>
    <property type="evidence" value="ECO:0007669"/>
    <property type="project" value="TreeGrafter"/>
</dbReference>
<dbReference type="SMART" id="SM00091">
    <property type="entry name" value="PAS"/>
    <property type="match status" value="1"/>
</dbReference>
<dbReference type="InterPro" id="IPR000160">
    <property type="entry name" value="GGDEF_dom"/>
</dbReference>
<evidence type="ECO:0000259" key="5">
    <source>
        <dbReference type="PROSITE" id="PS50113"/>
    </source>
</evidence>
<dbReference type="SMART" id="SM00086">
    <property type="entry name" value="PAC"/>
    <property type="match status" value="1"/>
</dbReference>
<dbReference type="GO" id="GO:1902201">
    <property type="term" value="P:negative regulation of bacterial-type flagellum-dependent cell motility"/>
    <property type="evidence" value="ECO:0007669"/>
    <property type="project" value="TreeGrafter"/>
</dbReference>
<dbReference type="SMART" id="SM00267">
    <property type="entry name" value="GGDEF"/>
    <property type="match status" value="1"/>
</dbReference>
<evidence type="ECO:0000259" key="6">
    <source>
        <dbReference type="PROSITE" id="PS50887"/>
    </source>
</evidence>
<keyword evidence="3" id="KW-0812">Transmembrane</keyword>
<protein>
    <recommendedName>
        <fullName evidence="1">diguanylate cyclase</fullName>
        <ecNumber evidence="1">2.7.7.65</ecNumber>
    </recommendedName>
</protein>
<dbReference type="EC" id="2.7.7.65" evidence="1"/>
<dbReference type="InterPro" id="IPR000014">
    <property type="entry name" value="PAS"/>
</dbReference>
<dbReference type="CDD" id="cd12914">
    <property type="entry name" value="PDC1_DGC_like"/>
    <property type="match status" value="1"/>
</dbReference>
<feature type="domain" description="PAC" evidence="5">
    <location>
        <begin position="402"/>
        <end position="454"/>
    </location>
</feature>
<comment type="caution">
    <text evidence="7">The sequence shown here is derived from an EMBL/GenBank/DDBJ whole genome shotgun (WGS) entry which is preliminary data.</text>
</comment>
<keyword evidence="3" id="KW-0472">Membrane</keyword>
<dbReference type="PANTHER" id="PTHR45138">
    <property type="entry name" value="REGULATORY COMPONENTS OF SENSORY TRANSDUCTION SYSTEM"/>
    <property type="match status" value="1"/>
</dbReference>
<dbReference type="EMBL" id="JACRJB010000019">
    <property type="protein sequence ID" value="MBI5129197.1"/>
    <property type="molecule type" value="Genomic_DNA"/>
</dbReference>
<reference evidence="7" key="1">
    <citation type="submission" date="2020-07" db="EMBL/GenBank/DDBJ databases">
        <title>Huge and variable diversity of episymbiotic CPR bacteria and DPANN archaea in groundwater ecosystems.</title>
        <authorList>
            <person name="He C.Y."/>
            <person name="Keren R."/>
            <person name="Whittaker M."/>
            <person name="Farag I.F."/>
            <person name="Doudna J."/>
            <person name="Cate J.H.D."/>
            <person name="Banfield J.F."/>
        </authorList>
    </citation>
    <scope>NUCLEOTIDE SEQUENCE</scope>
    <source>
        <strain evidence="7">NC_groundwater_1818_Pr3_B-0.1um_66_35</strain>
    </source>
</reference>
<dbReference type="GO" id="GO:0005886">
    <property type="term" value="C:plasma membrane"/>
    <property type="evidence" value="ECO:0007669"/>
    <property type="project" value="TreeGrafter"/>
</dbReference>
<dbReference type="Pfam" id="PF22588">
    <property type="entry name" value="dCache_1_like"/>
    <property type="match status" value="1"/>
</dbReference>
<dbReference type="PROSITE" id="PS50112">
    <property type="entry name" value="PAS"/>
    <property type="match status" value="1"/>
</dbReference>
<organism evidence="7 8">
    <name type="scientific">Rhodopseudomonas palustris</name>
    <dbReference type="NCBI Taxonomy" id="1076"/>
    <lineage>
        <taxon>Bacteria</taxon>
        <taxon>Pseudomonadati</taxon>
        <taxon>Pseudomonadota</taxon>
        <taxon>Alphaproteobacteria</taxon>
        <taxon>Hyphomicrobiales</taxon>
        <taxon>Nitrobacteraceae</taxon>
        <taxon>Rhodopseudomonas</taxon>
    </lineage>
</organism>
<dbReference type="FunFam" id="3.30.70.270:FF:000001">
    <property type="entry name" value="Diguanylate cyclase domain protein"/>
    <property type="match status" value="1"/>
</dbReference>
<evidence type="ECO:0000259" key="4">
    <source>
        <dbReference type="PROSITE" id="PS50112"/>
    </source>
</evidence>
<feature type="transmembrane region" description="Helical" evidence="3">
    <location>
        <begin position="295"/>
        <end position="316"/>
    </location>
</feature>
<dbReference type="Gene3D" id="3.30.70.270">
    <property type="match status" value="1"/>
</dbReference>